<organism evidence="4 5">
    <name type="scientific">Kipferlia bialata</name>
    <dbReference type="NCBI Taxonomy" id="797122"/>
    <lineage>
        <taxon>Eukaryota</taxon>
        <taxon>Metamonada</taxon>
        <taxon>Carpediemonas-like organisms</taxon>
        <taxon>Kipferlia</taxon>
    </lineage>
</organism>
<keyword evidence="2" id="KW-1015">Disulfide bond</keyword>
<dbReference type="FunFam" id="3.90.70.10:FF:000332">
    <property type="entry name" value="Cathepsin L1"/>
    <property type="match status" value="1"/>
</dbReference>
<dbReference type="InterPro" id="IPR038765">
    <property type="entry name" value="Papain-like_cys_pep_sf"/>
</dbReference>
<dbReference type="PROSITE" id="PS00139">
    <property type="entry name" value="THIOL_PROTEASE_CYS"/>
    <property type="match status" value="1"/>
</dbReference>
<comment type="similarity">
    <text evidence="1">Belongs to the peptidase C1 family.</text>
</comment>
<evidence type="ECO:0000313" key="4">
    <source>
        <dbReference type="EMBL" id="GIQ87831.1"/>
    </source>
</evidence>
<dbReference type="EMBL" id="BDIP01003535">
    <property type="protein sequence ID" value="GIQ87831.1"/>
    <property type="molecule type" value="Genomic_DNA"/>
</dbReference>
<evidence type="ECO:0000313" key="5">
    <source>
        <dbReference type="Proteomes" id="UP000265618"/>
    </source>
</evidence>
<sequence>AKYTTPLSASTPASWDWDTQGMVIHPKDQGDCGSCWAFATVGATESSWAIRGKGLYDLSEQQLIDCDSWGDDGCDGGDLDHAAYYVKQNGIMGTVDYPYMAVDGKTCNYDSKKVIARTKGFTDVTSDEGVMADALYTAGPIAIAINATPLQFYSTGVLNPRFCPSSTLDHGVLLVGYGTDEETGLDFWRIKNSWGMDWGESGFFRMVRGVNACGVAEWPVQPVV</sequence>
<evidence type="ECO:0000259" key="3">
    <source>
        <dbReference type="SMART" id="SM00645"/>
    </source>
</evidence>
<dbReference type="InterPro" id="IPR000169">
    <property type="entry name" value="Pept_cys_AS"/>
</dbReference>
<dbReference type="InterPro" id="IPR000668">
    <property type="entry name" value="Peptidase_C1A_C"/>
</dbReference>
<feature type="non-terminal residue" evidence="4">
    <location>
        <position position="1"/>
    </location>
</feature>
<gene>
    <name evidence="4" type="ORF">KIPB_009949</name>
</gene>
<dbReference type="AlphaFoldDB" id="A0A9K3D4K5"/>
<dbReference type="InterPro" id="IPR039417">
    <property type="entry name" value="Peptidase_C1A_papain-like"/>
</dbReference>
<reference evidence="4 5" key="1">
    <citation type="journal article" date="2018" name="PLoS ONE">
        <title>The draft genome of Kipferlia bialata reveals reductive genome evolution in fornicate parasites.</title>
        <authorList>
            <person name="Tanifuji G."/>
            <person name="Takabayashi S."/>
            <person name="Kume K."/>
            <person name="Takagi M."/>
            <person name="Nakayama T."/>
            <person name="Kamikawa R."/>
            <person name="Inagaki Y."/>
            <person name="Hashimoto T."/>
        </authorList>
    </citation>
    <scope>NUCLEOTIDE SEQUENCE [LARGE SCALE GENOMIC DNA]</scope>
    <source>
        <strain evidence="4">NY0173</strain>
    </source>
</reference>
<dbReference type="InterPro" id="IPR013128">
    <property type="entry name" value="Peptidase_C1A"/>
</dbReference>
<dbReference type="OrthoDB" id="10253408at2759"/>
<keyword evidence="5" id="KW-1185">Reference proteome</keyword>
<feature type="domain" description="Peptidase C1A papain C-terminal" evidence="3">
    <location>
        <begin position="11"/>
        <end position="223"/>
    </location>
</feature>
<dbReference type="Pfam" id="PF00112">
    <property type="entry name" value="Peptidase_C1"/>
    <property type="match status" value="1"/>
</dbReference>
<dbReference type="PRINTS" id="PR00705">
    <property type="entry name" value="PAPAIN"/>
</dbReference>
<accession>A0A9K3D4K5</accession>
<dbReference type="PROSITE" id="PS00639">
    <property type="entry name" value="THIOL_PROTEASE_HIS"/>
    <property type="match status" value="1"/>
</dbReference>
<dbReference type="GO" id="GO:0006508">
    <property type="term" value="P:proteolysis"/>
    <property type="evidence" value="ECO:0007669"/>
    <property type="project" value="InterPro"/>
</dbReference>
<dbReference type="CDD" id="cd02248">
    <property type="entry name" value="Peptidase_C1A"/>
    <property type="match status" value="1"/>
</dbReference>
<dbReference type="InterPro" id="IPR025660">
    <property type="entry name" value="Pept_his_AS"/>
</dbReference>
<dbReference type="PANTHER" id="PTHR12411">
    <property type="entry name" value="CYSTEINE PROTEASE FAMILY C1-RELATED"/>
    <property type="match status" value="1"/>
</dbReference>
<dbReference type="GO" id="GO:0008234">
    <property type="term" value="F:cysteine-type peptidase activity"/>
    <property type="evidence" value="ECO:0007669"/>
    <property type="project" value="InterPro"/>
</dbReference>
<proteinExistence type="inferred from homology"/>
<dbReference type="SMART" id="SM00645">
    <property type="entry name" value="Pept_C1"/>
    <property type="match status" value="1"/>
</dbReference>
<dbReference type="SUPFAM" id="SSF54001">
    <property type="entry name" value="Cysteine proteinases"/>
    <property type="match status" value="1"/>
</dbReference>
<dbReference type="Proteomes" id="UP000265618">
    <property type="component" value="Unassembled WGS sequence"/>
</dbReference>
<evidence type="ECO:0000256" key="1">
    <source>
        <dbReference type="ARBA" id="ARBA00008455"/>
    </source>
</evidence>
<name>A0A9K3D4K5_9EUKA</name>
<evidence type="ECO:0000256" key="2">
    <source>
        <dbReference type="ARBA" id="ARBA00023157"/>
    </source>
</evidence>
<comment type="caution">
    <text evidence="4">The sequence shown here is derived from an EMBL/GenBank/DDBJ whole genome shotgun (WGS) entry which is preliminary data.</text>
</comment>
<dbReference type="Gene3D" id="3.90.70.10">
    <property type="entry name" value="Cysteine proteinases"/>
    <property type="match status" value="1"/>
</dbReference>
<protein>
    <submittedName>
        <fullName evidence="4">Peptidase C1A</fullName>
    </submittedName>
</protein>